<proteinExistence type="predicted"/>
<reference evidence="2" key="1">
    <citation type="submission" date="2022-06" db="EMBL/GenBank/DDBJ databases">
        <title>Solitalea sp. MAHUQ-68 isolated from rhizospheric soil.</title>
        <authorList>
            <person name="Huq M.A."/>
        </authorList>
    </citation>
    <scope>NUCLEOTIDE SEQUENCE</scope>
    <source>
        <strain evidence="2">MAHUQ-68</strain>
    </source>
</reference>
<dbReference type="Gene3D" id="3.40.630.30">
    <property type="match status" value="1"/>
</dbReference>
<sequence length="173" mass="19391">MRVIIKQESVDNIKAIYEINRLGFGQDNEAKLVDLLRNSNAFVPELSLVAFVDDQLVGHILFSKITIVDDHQNEFENLGLAPMAVKPDYQKQGIGGLLIKNGLEKARELNYKSVIVLGHEHYYPRFGFAPASRWNIKAPFDVPSEVFMAIELVTDGLKGISGTVKYPKEFEGV</sequence>
<accession>A0A9X2JBJ0</accession>
<name>A0A9X2JBJ0_9SPHI</name>
<dbReference type="AlphaFoldDB" id="A0A9X2JBJ0"/>
<dbReference type="InterPro" id="IPR000182">
    <property type="entry name" value="GNAT_dom"/>
</dbReference>
<protein>
    <submittedName>
        <fullName evidence="2">N-acetyltransferase</fullName>
    </submittedName>
</protein>
<keyword evidence="3" id="KW-1185">Reference proteome</keyword>
<evidence type="ECO:0000259" key="1">
    <source>
        <dbReference type="PROSITE" id="PS51186"/>
    </source>
</evidence>
<dbReference type="SUPFAM" id="SSF55729">
    <property type="entry name" value="Acyl-CoA N-acyltransferases (Nat)"/>
    <property type="match status" value="1"/>
</dbReference>
<dbReference type="EMBL" id="JAMWYS010000017">
    <property type="protein sequence ID" value="MCO4292028.1"/>
    <property type="molecule type" value="Genomic_DNA"/>
</dbReference>
<dbReference type="GO" id="GO:0016747">
    <property type="term" value="F:acyltransferase activity, transferring groups other than amino-acyl groups"/>
    <property type="evidence" value="ECO:0007669"/>
    <property type="project" value="InterPro"/>
</dbReference>
<gene>
    <name evidence="2" type="ORF">NF867_04020</name>
</gene>
<comment type="caution">
    <text evidence="2">The sequence shown here is derived from an EMBL/GenBank/DDBJ whole genome shotgun (WGS) entry which is preliminary data.</text>
</comment>
<evidence type="ECO:0000313" key="2">
    <source>
        <dbReference type="EMBL" id="MCO4292028.1"/>
    </source>
</evidence>
<organism evidence="2 3">
    <name type="scientific">Solitalea agri</name>
    <dbReference type="NCBI Taxonomy" id="2953739"/>
    <lineage>
        <taxon>Bacteria</taxon>
        <taxon>Pseudomonadati</taxon>
        <taxon>Bacteroidota</taxon>
        <taxon>Sphingobacteriia</taxon>
        <taxon>Sphingobacteriales</taxon>
        <taxon>Sphingobacteriaceae</taxon>
        <taxon>Solitalea</taxon>
    </lineage>
</organism>
<dbReference type="Pfam" id="PF00583">
    <property type="entry name" value="Acetyltransf_1"/>
    <property type="match status" value="1"/>
</dbReference>
<feature type="domain" description="N-acetyltransferase" evidence="1">
    <location>
        <begin position="3"/>
        <end position="153"/>
    </location>
</feature>
<dbReference type="RefSeq" id="WP_252586269.1">
    <property type="nucleotide sequence ID" value="NZ_JAMWYS010000017.1"/>
</dbReference>
<dbReference type="InterPro" id="IPR016181">
    <property type="entry name" value="Acyl_CoA_acyltransferase"/>
</dbReference>
<evidence type="ECO:0000313" key="3">
    <source>
        <dbReference type="Proteomes" id="UP001155182"/>
    </source>
</evidence>
<dbReference type="Proteomes" id="UP001155182">
    <property type="component" value="Unassembled WGS sequence"/>
</dbReference>
<dbReference type="CDD" id="cd04301">
    <property type="entry name" value="NAT_SF"/>
    <property type="match status" value="1"/>
</dbReference>
<dbReference type="PROSITE" id="PS51186">
    <property type="entry name" value="GNAT"/>
    <property type="match status" value="1"/>
</dbReference>